<feature type="repeat" description="TPR" evidence="1">
    <location>
        <begin position="96"/>
        <end position="129"/>
    </location>
</feature>
<keyword evidence="5" id="KW-1185">Reference proteome</keyword>
<evidence type="ECO:0000256" key="3">
    <source>
        <dbReference type="SAM" id="SignalP"/>
    </source>
</evidence>
<dbReference type="InterPro" id="IPR011990">
    <property type="entry name" value="TPR-like_helical_dom_sf"/>
</dbReference>
<evidence type="ECO:0000256" key="1">
    <source>
        <dbReference type="PROSITE-ProRule" id="PRU00339"/>
    </source>
</evidence>
<protein>
    <submittedName>
        <fullName evidence="4">Tetratricopeptide repeat protein</fullName>
    </submittedName>
</protein>
<dbReference type="AlphaFoldDB" id="A0A2U0U1I3"/>
<dbReference type="InterPro" id="IPR019734">
    <property type="entry name" value="TPR_rpt"/>
</dbReference>
<feature type="compositionally biased region" description="Basic and acidic residues" evidence="2">
    <location>
        <begin position="177"/>
        <end position="196"/>
    </location>
</feature>
<name>A0A2U0U1I3_9BACT</name>
<feature type="region of interest" description="Disordered" evidence="2">
    <location>
        <begin position="142"/>
        <end position="230"/>
    </location>
</feature>
<accession>A0A2U0U1I3</accession>
<organism evidence="4 5">
    <name type="scientific">Hallella colorans</name>
    <dbReference type="NCBI Taxonomy" id="1703337"/>
    <lineage>
        <taxon>Bacteria</taxon>
        <taxon>Pseudomonadati</taxon>
        <taxon>Bacteroidota</taxon>
        <taxon>Bacteroidia</taxon>
        <taxon>Bacteroidales</taxon>
        <taxon>Prevotellaceae</taxon>
        <taxon>Hallella</taxon>
    </lineage>
</organism>
<sequence>MKTIQYILMALFLSLCAQTVDAQSDRQFVRNGNKFYREQNYAKAEVEYRKALGKNASNTQAMYNLGCALLQQQKDSAAITQFETAGKTEKAHLRKAMAYHNIGVICQKRQLYAEAIEAYKESLRHNPNDNATRYNLALCKRLAKKQPLKNNNNNKNDKNKKDKDKKQQQQNKQNPNKNERNEQRQQNKEQMSKDNAEQLLNYAIQEEKATQRRLKQQQQQPQRRRLQKNW</sequence>
<feature type="chain" id="PRO_5015643392" evidence="3">
    <location>
        <begin position="23"/>
        <end position="230"/>
    </location>
</feature>
<dbReference type="RefSeq" id="WP_116617059.1">
    <property type="nucleotide sequence ID" value="NZ_QENY01000018.1"/>
</dbReference>
<reference evidence="4 5" key="1">
    <citation type="submission" date="2018-05" db="EMBL/GenBank/DDBJ databases">
        <title>Genomic Encyclopedia of Type Strains, Phase IV (KMG-IV): sequencing the most valuable type-strain genomes for metagenomic binning, comparative biology and taxonomic classification.</title>
        <authorList>
            <person name="Goeker M."/>
        </authorList>
    </citation>
    <scope>NUCLEOTIDE SEQUENCE [LARGE SCALE GENOMIC DNA]</scope>
    <source>
        <strain evidence="4 5">DSM 100333</strain>
    </source>
</reference>
<keyword evidence="1" id="KW-0802">TPR repeat</keyword>
<dbReference type="Gene3D" id="1.25.40.10">
    <property type="entry name" value="Tetratricopeptide repeat domain"/>
    <property type="match status" value="2"/>
</dbReference>
<dbReference type="EMBL" id="QENY01000018">
    <property type="protein sequence ID" value="PVX50133.1"/>
    <property type="molecule type" value="Genomic_DNA"/>
</dbReference>
<feature type="signal peptide" evidence="3">
    <location>
        <begin position="1"/>
        <end position="22"/>
    </location>
</feature>
<evidence type="ECO:0000313" key="4">
    <source>
        <dbReference type="EMBL" id="PVX50133.1"/>
    </source>
</evidence>
<keyword evidence="3" id="KW-0732">Signal</keyword>
<dbReference type="OrthoDB" id="1525165at2"/>
<dbReference type="Pfam" id="PF13432">
    <property type="entry name" value="TPR_16"/>
    <property type="match status" value="1"/>
</dbReference>
<proteinExistence type="predicted"/>
<feature type="compositionally biased region" description="Basic and acidic residues" evidence="2">
    <location>
        <begin position="155"/>
        <end position="167"/>
    </location>
</feature>
<dbReference type="Proteomes" id="UP000245870">
    <property type="component" value="Unassembled WGS sequence"/>
</dbReference>
<evidence type="ECO:0000313" key="5">
    <source>
        <dbReference type="Proteomes" id="UP000245870"/>
    </source>
</evidence>
<gene>
    <name evidence="4" type="ORF">C7379_11815</name>
</gene>
<dbReference type="PROSITE" id="PS50005">
    <property type="entry name" value="TPR"/>
    <property type="match status" value="1"/>
</dbReference>
<comment type="caution">
    <text evidence="4">The sequence shown here is derived from an EMBL/GenBank/DDBJ whole genome shotgun (WGS) entry which is preliminary data.</text>
</comment>
<dbReference type="SMART" id="SM00028">
    <property type="entry name" value="TPR"/>
    <property type="match status" value="3"/>
</dbReference>
<evidence type="ECO:0000256" key="2">
    <source>
        <dbReference type="SAM" id="MobiDB-lite"/>
    </source>
</evidence>
<dbReference type="SUPFAM" id="SSF48452">
    <property type="entry name" value="TPR-like"/>
    <property type="match status" value="1"/>
</dbReference>
<dbReference type="Pfam" id="PF00515">
    <property type="entry name" value="TPR_1"/>
    <property type="match status" value="1"/>
</dbReference>